<dbReference type="AlphaFoldDB" id="A0A917SFL6"/>
<dbReference type="InterPro" id="IPR011990">
    <property type="entry name" value="TPR-like_helical_dom_sf"/>
</dbReference>
<sequence length="817" mass="89350">MSIDDLRGRYTAEFIDQLLDWAINGGDIDKRLNRALRGLAKAAPEGVTLRDRVSAARKALRLGDSVESVGLVVSLAEWMRTSGFPEFACLLCGLAVNMRNELGDEVDPDSAAYLSNAAGLLAFGFTRLDVADNQFLMALNYAEESEDRGPVPDILLNLVNVARYQDRDDDARLLALQALQEVERREDLVGQLQFLFTLGNLAIDHDDIEDATEWLAKAEPLVSKASTPHMTAGYHHLRALIASREGDFDTAEAAWKLSLAAARRSHDQDKQVAALQNLAAVASDAGKQKLALRRIRQAADAAAQFHLVSRLTHLLPALVRAEANNGDKARALHAAQRLLEIAEATQTDLGQAHALFGATLIDNGQATEGLAELETAWSYTADDQTSEAAELLPHLVHNMIWGSQQAGTLAETWQQIVLHTSEVPLPARSELLEDLGLLLLETSGVAEEEATTVLMSSLEQRPAAARAWAALTAAAQIYTPRSPTTVARLLEYALAIATRRKQNSTVRHIRNDLSVALLELGDQARARKLLDRNIADSLTDDDLRTRQLAYFNLAEMARRSDDRSAALEYAELSLDIAVQAADVEATADAQLQTGMCLSDLQRYDEARILLEKVVATTDPGSDPHLGARRSIAGIELTTGDPETAVTLYARAARNERPNTIQNLEAHLGWAEALAAAGNRRGYNRMLQRLIDAFDTVPYSADLATRFTHVARRWARANKNKFAGEVLAQTLLIAATPSQVAFDEGHDSDEDPVAHRALLAVATELYYQQAVEPMGDRTQVLAGIESELRRHMKATAARSITKTVKTVVAIVESDDERH</sequence>
<reference evidence="1" key="1">
    <citation type="journal article" date="2014" name="Int. J. Syst. Evol. Microbiol.">
        <title>Complete genome sequence of Corynebacterium casei LMG S-19264T (=DSM 44701T), isolated from a smear-ripened cheese.</title>
        <authorList>
            <consortium name="US DOE Joint Genome Institute (JGI-PGF)"/>
            <person name="Walter F."/>
            <person name="Albersmeier A."/>
            <person name="Kalinowski J."/>
            <person name="Ruckert C."/>
        </authorList>
    </citation>
    <scope>NUCLEOTIDE SEQUENCE</scope>
    <source>
        <strain evidence="1">CGMCC 4.7306</strain>
    </source>
</reference>
<dbReference type="PANTHER" id="PTHR47691">
    <property type="entry name" value="REGULATOR-RELATED"/>
    <property type="match status" value="1"/>
</dbReference>
<dbReference type="RefSeq" id="WP_188897518.1">
    <property type="nucleotide sequence ID" value="NZ_BMMZ01000014.1"/>
</dbReference>
<accession>A0A917SFL6</accession>
<gene>
    <name evidence="1" type="ORF">GCM10011575_42000</name>
</gene>
<keyword evidence="2" id="KW-1185">Reference proteome</keyword>
<comment type="caution">
    <text evidence="1">The sequence shown here is derived from an EMBL/GenBank/DDBJ whole genome shotgun (WGS) entry which is preliminary data.</text>
</comment>
<dbReference type="PANTHER" id="PTHR47691:SF3">
    <property type="entry name" value="HTH-TYPE TRANSCRIPTIONAL REGULATOR RV0890C-RELATED"/>
    <property type="match status" value="1"/>
</dbReference>
<dbReference type="Proteomes" id="UP000613840">
    <property type="component" value="Unassembled WGS sequence"/>
</dbReference>
<dbReference type="Gene3D" id="1.25.40.10">
    <property type="entry name" value="Tetratricopeptide repeat domain"/>
    <property type="match status" value="2"/>
</dbReference>
<organism evidence="1 2">
    <name type="scientific">Microlunatus endophyticus</name>
    <dbReference type="NCBI Taxonomy" id="1716077"/>
    <lineage>
        <taxon>Bacteria</taxon>
        <taxon>Bacillati</taxon>
        <taxon>Actinomycetota</taxon>
        <taxon>Actinomycetes</taxon>
        <taxon>Propionibacteriales</taxon>
        <taxon>Propionibacteriaceae</taxon>
        <taxon>Microlunatus</taxon>
    </lineage>
</organism>
<evidence type="ECO:0008006" key="3">
    <source>
        <dbReference type="Google" id="ProtNLM"/>
    </source>
</evidence>
<reference evidence="1" key="2">
    <citation type="submission" date="2020-09" db="EMBL/GenBank/DDBJ databases">
        <authorList>
            <person name="Sun Q."/>
            <person name="Zhou Y."/>
        </authorList>
    </citation>
    <scope>NUCLEOTIDE SEQUENCE</scope>
    <source>
        <strain evidence="1">CGMCC 4.7306</strain>
    </source>
</reference>
<evidence type="ECO:0000313" key="1">
    <source>
        <dbReference type="EMBL" id="GGL79206.1"/>
    </source>
</evidence>
<name>A0A917SFL6_9ACTN</name>
<dbReference type="SUPFAM" id="SSF48452">
    <property type="entry name" value="TPR-like"/>
    <property type="match status" value="3"/>
</dbReference>
<proteinExistence type="predicted"/>
<evidence type="ECO:0000313" key="2">
    <source>
        <dbReference type="Proteomes" id="UP000613840"/>
    </source>
</evidence>
<dbReference type="EMBL" id="BMMZ01000014">
    <property type="protein sequence ID" value="GGL79206.1"/>
    <property type="molecule type" value="Genomic_DNA"/>
</dbReference>
<protein>
    <recommendedName>
        <fullName evidence="3">Tetratricopeptide repeat-containing protein</fullName>
    </recommendedName>
</protein>